<dbReference type="Gene3D" id="3.60.21.10">
    <property type="match status" value="1"/>
</dbReference>
<dbReference type="OrthoDB" id="9800565at2"/>
<protein>
    <recommendedName>
        <fullName evidence="2">Phosphoesterase</fullName>
        <ecNumber evidence="2">3.1.4.-</ecNumber>
    </recommendedName>
</protein>
<dbReference type="EC" id="3.1.4.-" evidence="2"/>
<comment type="caution">
    <text evidence="4">The sequence shown here is derived from an EMBL/GenBank/DDBJ whole genome shotgun (WGS) entry which is preliminary data.</text>
</comment>
<dbReference type="InterPro" id="IPR029052">
    <property type="entry name" value="Metallo-depent_PP-like"/>
</dbReference>
<reference evidence="5" key="1">
    <citation type="submission" date="2015-07" db="EMBL/GenBank/DDBJ databases">
        <title>Fjat-14235 jcm11544.</title>
        <authorList>
            <person name="Liu B."/>
            <person name="Wang J."/>
            <person name="Zhu Y."/>
            <person name="Liu G."/>
            <person name="Chen Q."/>
            <person name="Chen Z."/>
            <person name="Lan J."/>
            <person name="Che J."/>
            <person name="Ge C."/>
            <person name="Shi H."/>
            <person name="Pan Z."/>
            <person name="Liu X."/>
        </authorList>
    </citation>
    <scope>NUCLEOTIDE SEQUENCE [LARGE SCALE GENOMIC DNA]</scope>
    <source>
        <strain evidence="5">JCM 11544</strain>
    </source>
</reference>
<keyword evidence="5" id="KW-1185">Reference proteome</keyword>
<dbReference type="PATRIC" id="fig|189381.12.peg.918"/>
<dbReference type="EMBL" id="LGUE01000001">
    <property type="protein sequence ID" value="KON92650.1"/>
    <property type="molecule type" value="Genomic_DNA"/>
</dbReference>
<dbReference type="SUPFAM" id="SSF56300">
    <property type="entry name" value="Metallo-dependent phosphatases"/>
    <property type="match status" value="1"/>
</dbReference>
<dbReference type="InterPro" id="IPR000979">
    <property type="entry name" value="Phosphodiesterase_MJ0936/Vps29"/>
</dbReference>
<dbReference type="InterPro" id="IPR024654">
    <property type="entry name" value="Calcineurin-like_PHP_lpxH"/>
</dbReference>
<evidence type="ECO:0000313" key="4">
    <source>
        <dbReference type="EMBL" id="KON92650.1"/>
    </source>
</evidence>
<dbReference type="PANTHER" id="PTHR11124">
    <property type="entry name" value="VACUOLAR SORTING PROTEIN VPS29"/>
    <property type="match status" value="1"/>
</dbReference>
<gene>
    <name evidence="4" type="ORF">AF331_04050</name>
</gene>
<dbReference type="AlphaFoldDB" id="A0A0M0GRR9"/>
<dbReference type="Pfam" id="PF12850">
    <property type="entry name" value="Metallophos_2"/>
    <property type="match status" value="1"/>
</dbReference>
<comment type="similarity">
    <text evidence="1 2">Belongs to the metallophosphoesterase superfamily. YfcE family.</text>
</comment>
<evidence type="ECO:0000256" key="2">
    <source>
        <dbReference type="RuleBase" id="RU362039"/>
    </source>
</evidence>
<dbReference type="GO" id="GO:0046872">
    <property type="term" value="F:metal ion binding"/>
    <property type="evidence" value="ECO:0007669"/>
    <property type="project" value="UniProtKB-KW"/>
</dbReference>
<comment type="cofactor">
    <cofactor evidence="2">
        <name>a divalent metal cation</name>
        <dbReference type="ChEBI" id="CHEBI:60240"/>
    </cofactor>
</comment>
<accession>A0A0M0GRR9</accession>
<proteinExistence type="inferred from homology"/>
<dbReference type="Proteomes" id="UP000037405">
    <property type="component" value="Unassembled WGS sequence"/>
</dbReference>
<organism evidence="4 5">
    <name type="scientific">Rossellomorea marisflavi</name>
    <dbReference type="NCBI Taxonomy" id="189381"/>
    <lineage>
        <taxon>Bacteria</taxon>
        <taxon>Bacillati</taxon>
        <taxon>Bacillota</taxon>
        <taxon>Bacilli</taxon>
        <taxon>Bacillales</taxon>
        <taxon>Bacillaceae</taxon>
        <taxon>Rossellomorea</taxon>
    </lineage>
</organism>
<sequence length="162" mass="18191">MKVVIVADTHFPKKGRDLPSPLLGDLKTADHIIHAGDFQTIEHYEAFKEYGQVTAVAGNVDDESLKEILPEKTIITLKDLRIGVVHGDGTGKTTEKRARHAFEQEEVDLIIFGHSHIPYVRVDAGVLLFNPGSPTDKRKLSYHSHGVLEIDDVWSIKHIFYK</sequence>
<name>A0A0M0GRR9_9BACI</name>
<dbReference type="STRING" id="189381.GCA_900166615_03485"/>
<evidence type="ECO:0000313" key="5">
    <source>
        <dbReference type="Proteomes" id="UP000037405"/>
    </source>
</evidence>
<dbReference type="GO" id="GO:0016787">
    <property type="term" value="F:hydrolase activity"/>
    <property type="evidence" value="ECO:0007669"/>
    <property type="project" value="UniProtKB-UniRule"/>
</dbReference>
<keyword evidence="2" id="KW-0479">Metal-binding</keyword>
<dbReference type="NCBIfam" id="TIGR00040">
    <property type="entry name" value="yfcE"/>
    <property type="match status" value="1"/>
</dbReference>
<evidence type="ECO:0000256" key="1">
    <source>
        <dbReference type="ARBA" id="ARBA00008950"/>
    </source>
</evidence>
<evidence type="ECO:0000259" key="3">
    <source>
        <dbReference type="Pfam" id="PF12850"/>
    </source>
</evidence>
<feature type="domain" description="Calcineurin-like phosphoesterase" evidence="3">
    <location>
        <begin position="1"/>
        <end position="152"/>
    </location>
</feature>